<accession>A0A6P0UC83</accession>
<feature type="domain" description="UspA" evidence="2">
    <location>
        <begin position="1"/>
        <end position="146"/>
    </location>
</feature>
<protein>
    <submittedName>
        <fullName evidence="3">Universal stress protein</fullName>
    </submittedName>
</protein>
<dbReference type="InterPro" id="IPR006015">
    <property type="entry name" value="Universal_stress_UspA"/>
</dbReference>
<evidence type="ECO:0000313" key="3">
    <source>
        <dbReference type="EMBL" id="NER10875.1"/>
    </source>
</evidence>
<dbReference type="AlphaFoldDB" id="A0A6P0UC83"/>
<dbReference type="PANTHER" id="PTHR46268:SF6">
    <property type="entry name" value="UNIVERSAL STRESS PROTEIN UP12"/>
    <property type="match status" value="1"/>
</dbReference>
<evidence type="ECO:0000259" key="2">
    <source>
        <dbReference type="Pfam" id="PF00582"/>
    </source>
</evidence>
<dbReference type="RefSeq" id="WP_163693279.1">
    <property type="nucleotide sequence ID" value="NZ_FXTW01000002.1"/>
</dbReference>
<dbReference type="CDD" id="cd00293">
    <property type="entry name" value="USP-like"/>
    <property type="match status" value="2"/>
</dbReference>
<dbReference type="Proteomes" id="UP000468443">
    <property type="component" value="Unassembled WGS sequence"/>
</dbReference>
<dbReference type="PRINTS" id="PR01438">
    <property type="entry name" value="UNVRSLSTRESS"/>
</dbReference>
<dbReference type="PANTHER" id="PTHR46268">
    <property type="entry name" value="STRESS RESPONSE PROTEIN NHAX"/>
    <property type="match status" value="1"/>
</dbReference>
<dbReference type="EMBL" id="JAABOP010000002">
    <property type="protein sequence ID" value="NER10875.1"/>
    <property type="molecule type" value="Genomic_DNA"/>
</dbReference>
<reference evidence="3 4" key="1">
    <citation type="submission" date="2020-01" db="EMBL/GenBank/DDBJ databases">
        <title>Muriicola jejuensis KCTC 22299.</title>
        <authorList>
            <person name="Wang G."/>
        </authorList>
    </citation>
    <scope>NUCLEOTIDE SEQUENCE [LARGE SCALE GENOMIC DNA]</scope>
    <source>
        <strain evidence="3 4">KCTC 22299</strain>
    </source>
</reference>
<dbReference type="Gene3D" id="3.40.50.620">
    <property type="entry name" value="HUPs"/>
    <property type="match status" value="2"/>
</dbReference>
<keyword evidence="4" id="KW-1185">Reference proteome</keyword>
<sequence length="304" mass="34664">MKRILLPTDFSPTARNAIEYALAMFEKESCTFYLLHTYTPAIYRVDYLLGGAAISALPDAEVGRSAEGLDKTLSEMKKMSKNPEHRFEIVSAFNILSHEINELTESKKIDLVIMGTKGATGAKEVFIGSNTVYVLRKASIPVLVVPDKVAYSPIKEILFPTNYLSRYKKFEIQHILNLATSEDAMVTVLHVKETPELSEEQLANKAYLDKLLENTAHTFIELQDTRMPYAVIEYLEKESFDLLAMMNKKHNLLEQIFSKQNVDHVGYHIKIPFLSVRDTSEFGSREEWSEFGLNWGDLSELQKR</sequence>
<proteinExistence type="inferred from homology"/>
<comment type="similarity">
    <text evidence="1">Belongs to the universal stress protein A family.</text>
</comment>
<name>A0A6P0UC83_9FLAO</name>
<dbReference type="SUPFAM" id="SSF52402">
    <property type="entry name" value="Adenine nucleotide alpha hydrolases-like"/>
    <property type="match status" value="2"/>
</dbReference>
<gene>
    <name evidence="3" type="ORF">GWK09_10140</name>
</gene>
<dbReference type="Pfam" id="PF00582">
    <property type="entry name" value="Usp"/>
    <property type="match status" value="1"/>
</dbReference>
<dbReference type="InterPro" id="IPR014729">
    <property type="entry name" value="Rossmann-like_a/b/a_fold"/>
</dbReference>
<comment type="caution">
    <text evidence="3">The sequence shown here is derived from an EMBL/GenBank/DDBJ whole genome shotgun (WGS) entry which is preliminary data.</text>
</comment>
<organism evidence="3 4">
    <name type="scientific">Muriicola jejuensis</name>
    <dbReference type="NCBI Taxonomy" id="504488"/>
    <lineage>
        <taxon>Bacteria</taxon>
        <taxon>Pseudomonadati</taxon>
        <taxon>Bacteroidota</taxon>
        <taxon>Flavobacteriia</taxon>
        <taxon>Flavobacteriales</taxon>
        <taxon>Flavobacteriaceae</taxon>
        <taxon>Muriicola</taxon>
    </lineage>
</organism>
<evidence type="ECO:0000256" key="1">
    <source>
        <dbReference type="ARBA" id="ARBA00008791"/>
    </source>
</evidence>
<evidence type="ECO:0000313" key="4">
    <source>
        <dbReference type="Proteomes" id="UP000468443"/>
    </source>
</evidence>
<dbReference type="InterPro" id="IPR006016">
    <property type="entry name" value="UspA"/>
</dbReference>